<dbReference type="EMBL" id="QXFV01000733">
    <property type="protein sequence ID" value="KAE9028476.1"/>
    <property type="molecule type" value="Genomic_DNA"/>
</dbReference>
<evidence type="ECO:0000313" key="3">
    <source>
        <dbReference type="EMBL" id="KAE9322612.1"/>
    </source>
</evidence>
<evidence type="ECO:0000313" key="5">
    <source>
        <dbReference type="Proteomes" id="UP000434957"/>
    </source>
</evidence>
<organism evidence="2 4">
    <name type="scientific">Phytophthora rubi</name>
    <dbReference type="NCBI Taxonomy" id="129364"/>
    <lineage>
        <taxon>Eukaryota</taxon>
        <taxon>Sar</taxon>
        <taxon>Stramenopiles</taxon>
        <taxon>Oomycota</taxon>
        <taxon>Peronosporomycetes</taxon>
        <taxon>Peronosporales</taxon>
        <taxon>Peronosporaceae</taxon>
        <taxon>Phytophthora</taxon>
    </lineage>
</organism>
<comment type="caution">
    <text evidence="2">The sequence shown here is derived from an EMBL/GenBank/DDBJ whole genome shotgun (WGS) entry which is preliminary data.</text>
</comment>
<reference evidence="2 4" key="1">
    <citation type="submission" date="2018-09" db="EMBL/GenBank/DDBJ databases">
        <title>Genomic investigation of the strawberry pathogen Phytophthora fragariae indicates pathogenicity is determined by transcriptional variation in three key races.</title>
        <authorList>
            <person name="Adams T.M."/>
            <person name="Armitage A.D."/>
            <person name="Sobczyk M.K."/>
            <person name="Bates H.J."/>
            <person name="Dunwell J.M."/>
            <person name="Nellist C.F."/>
            <person name="Harrison R.J."/>
        </authorList>
    </citation>
    <scope>NUCLEOTIDE SEQUENCE [LARGE SCALE GENOMIC DNA]</scope>
    <source>
        <strain evidence="2 4">SCRP249</strain>
        <strain evidence="3 5">SCRP333</strain>
    </source>
</reference>
<dbReference type="Proteomes" id="UP000434957">
    <property type="component" value="Unassembled WGS sequence"/>
</dbReference>
<sequence length="239" mass="25899">MPTGSSSGGGDSGVESGDMASANGSVDGGPSRSRDRGTSAAGATAGGSDFFRNLLTSTRLPWVADDNAQMTGYSERGHRGYAFFNCSTVCGVAVPDGWGASVDEYLVDLFFQKRFFVTRHLLDKRPSPQSLLMSWVEFVDAMSVHPAEVVIMVAKERERYYKHRLDGAKMHVHELCVQEALPCGVLFGEDCPICYDDSLRIAAGMRHDANCLPSDVMTAIVLLDAKRASSGCEEREEDI</sequence>
<evidence type="ECO:0000313" key="2">
    <source>
        <dbReference type="EMBL" id="KAE9028476.1"/>
    </source>
</evidence>
<proteinExistence type="predicted"/>
<feature type="compositionally biased region" description="Gly residues" evidence="1">
    <location>
        <begin position="1"/>
        <end position="12"/>
    </location>
</feature>
<dbReference type="AlphaFoldDB" id="A0A6A3MA83"/>
<evidence type="ECO:0000313" key="4">
    <source>
        <dbReference type="Proteomes" id="UP000429607"/>
    </source>
</evidence>
<name>A0A6A3MA83_9STRA</name>
<accession>A0A6A3MA83</accession>
<protein>
    <submittedName>
        <fullName evidence="2">Uncharacterized protein</fullName>
    </submittedName>
</protein>
<dbReference type="Proteomes" id="UP000429607">
    <property type="component" value="Unassembled WGS sequence"/>
</dbReference>
<keyword evidence="5" id="KW-1185">Reference proteome</keyword>
<evidence type="ECO:0000256" key="1">
    <source>
        <dbReference type="SAM" id="MobiDB-lite"/>
    </source>
</evidence>
<dbReference type="EMBL" id="QXFT01001300">
    <property type="protein sequence ID" value="KAE9322612.1"/>
    <property type="molecule type" value="Genomic_DNA"/>
</dbReference>
<gene>
    <name evidence="2" type="ORF">PR001_g11730</name>
    <name evidence="3" type="ORF">PR003_g17189</name>
</gene>
<feature type="region of interest" description="Disordered" evidence="1">
    <location>
        <begin position="1"/>
        <end position="44"/>
    </location>
</feature>